<organism evidence="3 4">
    <name type="scientific">Bordetella bronchiseptica 253</name>
    <dbReference type="NCBI Taxonomy" id="568707"/>
    <lineage>
        <taxon>Bacteria</taxon>
        <taxon>Pseudomonadati</taxon>
        <taxon>Pseudomonadota</taxon>
        <taxon>Betaproteobacteria</taxon>
        <taxon>Burkholderiales</taxon>
        <taxon>Alcaligenaceae</taxon>
        <taxon>Bordetella</taxon>
    </lineage>
</organism>
<dbReference type="Gene3D" id="3.40.190.170">
    <property type="entry name" value="Bacterial extracellular solute-binding protein, family 7"/>
    <property type="match status" value="1"/>
</dbReference>
<dbReference type="KEGG" id="bbh:BN112_0784"/>
<evidence type="ECO:0000256" key="2">
    <source>
        <dbReference type="SAM" id="SignalP"/>
    </source>
</evidence>
<reference evidence="3 4" key="1">
    <citation type="journal article" date="2012" name="BMC Genomics">
        <title>Comparative genomics of the classical Bordetella subspecies: the evolution and exchange of virulence-associated diversity amongst closely related pathogens.</title>
        <authorList>
            <person name="Park J."/>
            <person name="Zhang Y."/>
            <person name="Buboltz A.M."/>
            <person name="Zhang X."/>
            <person name="Schuster S.C."/>
            <person name="Ahuja U."/>
            <person name="Liu M."/>
            <person name="Miller J.F."/>
            <person name="Sebaihia M."/>
            <person name="Bentley S.D."/>
            <person name="Parkhill J."/>
            <person name="Harvill E.T."/>
        </authorList>
    </citation>
    <scope>NUCLEOTIDE SEQUENCE [LARGE SCALE GENOMIC DNA]</scope>
    <source>
        <strain evidence="3 4">253</strain>
    </source>
</reference>
<protein>
    <submittedName>
        <fullName evidence="3">Putative exported protein</fullName>
    </submittedName>
</protein>
<dbReference type="InterPro" id="IPR018389">
    <property type="entry name" value="DctP_fam"/>
</dbReference>
<dbReference type="GeneID" id="56479090"/>
<dbReference type="InterPro" id="IPR038404">
    <property type="entry name" value="TRAP_DctP_sf"/>
</dbReference>
<dbReference type="Pfam" id="PF03480">
    <property type="entry name" value="DctP"/>
    <property type="match status" value="1"/>
</dbReference>
<dbReference type="PANTHER" id="PTHR33376">
    <property type="match status" value="1"/>
</dbReference>
<dbReference type="HOGENOM" id="CLU_036176_2_3_4"/>
<proteinExistence type="predicted"/>
<evidence type="ECO:0000313" key="4">
    <source>
        <dbReference type="Proteomes" id="UP000007564"/>
    </source>
</evidence>
<gene>
    <name evidence="3" type="ORF">BN112_0784</name>
</gene>
<evidence type="ECO:0000256" key="1">
    <source>
        <dbReference type="ARBA" id="ARBA00022729"/>
    </source>
</evidence>
<dbReference type="SUPFAM" id="SSF53850">
    <property type="entry name" value="Periplasmic binding protein-like II"/>
    <property type="match status" value="1"/>
</dbReference>
<accession>A0A0C6P256</accession>
<feature type="signal peptide" evidence="2">
    <location>
        <begin position="1"/>
        <end position="20"/>
    </location>
</feature>
<dbReference type="AlphaFoldDB" id="A0A0C6P256"/>
<dbReference type="NCBIfam" id="NF037995">
    <property type="entry name" value="TRAP_S1"/>
    <property type="match status" value="1"/>
</dbReference>
<dbReference type="OrthoDB" id="9783941at2"/>
<dbReference type="RefSeq" id="WP_003811098.1">
    <property type="nucleotide sequence ID" value="NC_019382.1"/>
</dbReference>
<feature type="chain" id="PRO_5002189924" evidence="2">
    <location>
        <begin position="21"/>
        <end position="321"/>
    </location>
</feature>
<dbReference type="GO" id="GO:0055085">
    <property type="term" value="P:transmembrane transport"/>
    <property type="evidence" value="ECO:0007669"/>
    <property type="project" value="InterPro"/>
</dbReference>
<dbReference type="Proteomes" id="UP000007564">
    <property type="component" value="Chromosome"/>
</dbReference>
<dbReference type="EMBL" id="HE965806">
    <property type="protein sequence ID" value="CCJ52702.1"/>
    <property type="molecule type" value="Genomic_DNA"/>
</dbReference>
<sequence>MKTTFAVLAAALAFSAGAQAATSWTMTAEQPDANYLTQNARQFADEVKAATAGALEIKVQSNSTLLKRPEVKRGVQQGVVQIGEVLVSALGNEDPLFEIDSVPFLASSFDESEKLWKATRPLLTQRLDKQGIVLVYGSPWPPQGIYTKKPVAALADLKGTRFRAYSASTSHMAALMGAVPTTVQTPEVPQAFSTGVIDAMLTSPATGVDSQAWDYVKYYYDAQAFIPQSFVIANKRAFQRLPAEVRQAVLDAGAKAEIRGWQTARAKTRELTDTLARNGMSVEPLPAQLAKELQAIGATMVSDWSKKAGADGQQLLDAYRK</sequence>
<keyword evidence="1 2" id="KW-0732">Signal</keyword>
<dbReference type="CDD" id="cd13602">
    <property type="entry name" value="PBP2_TRAP_BpDctp6_7"/>
    <property type="match status" value="1"/>
</dbReference>
<name>A0A0C6P256_BORBO</name>
<evidence type="ECO:0000313" key="3">
    <source>
        <dbReference type="EMBL" id="CCJ52702.1"/>
    </source>
</evidence>
<dbReference type="PANTHER" id="PTHR33376:SF4">
    <property type="entry name" value="SIALIC ACID-BINDING PERIPLASMIC PROTEIN SIAP"/>
    <property type="match status" value="1"/>
</dbReference>